<dbReference type="OrthoDB" id="366390at2759"/>
<dbReference type="InterPro" id="IPR036770">
    <property type="entry name" value="Ankyrin_rpt-contain_sf"/>
</dbReference>
<feature type="repeat" description="ANK" evidence="3">
    <location>
        <begin position="34"/>
        <end position="66"/>
    </location>
</feature>
<dbReference type="PROSITE" id="PS50088">
    <property type="entry name" value="ANK_REPEAT"/>
    <property type="match status" value="4"/>
</dbReference>
<evidence type="ECO:0000313" key="4">
    <source>
        <dbReference type="EMBL" id="CEJ62723.1"/>
    </source>
</evidence>
<evidence type="ECO:0000256" key="3">
    <source>
        <dbReference type="PROSITE-ProRule" id="PRU00023"/>
    </source>
</evidence>
<reference evidence="5" key="1">
    <citation type="journal article" date="2015" name="Genome Announc.">
        <title>Draft genome sequence of the fungus Penicillium brasilianum MG11.</title>
        <authorList>
            <person name="Horn F."/>
            <person name="Linde J."/>
            <person name="Mattern D.J."/>
            <person name="Walther G."/>
            <person name="Guthke R."/>
            <person name="Brakhage A.A."/>
            <person name="Valiante V."/>
        </authorList>
    </citation>
    <scope>NUCLEOTIDE SEQUENCE [LARGE SCALE GENOMIC DNA]</scope>
    <source>
        <strain evidence="5">MG11</strain>
    </source>
</reference>
<sequence length="292" mass="32009">METTRFAWPSQAGLKEIAHTLIKIGADLQVTDRYGQPLLHQAASNGHNDVIQLLLGHGVDVNSTDPGGRTALHFAAFYGHKSTTRILLSSPEIDSATCDNEGATPLCAAARGNHRCVALQILDKEPTSINALGFGEKNALHFAVENRNIHLASLLVDLDSPDPNTCDVQGWTALNYAAGQGDLRMMELLLTRSDLELNISRVPPIYLAAERGHLEVVHRLVSLHKVDINQTYWRKSPLFIAIEKGYRSIAKLLLKQGSRLNVNAKTSLEDTALHIAVSYGDSEIVELLLRDD</sequence>
<protein>
    <submittedName>
        <fullName evidence="4">Uncharacterized protein</fullName>
    </submittedName>
</protein>
<dbReference type="EMBL" id="CDHK01000021">
    <property type="protein sequence ID" value="CEJ62723.1"/>
    <property type="molecule type" value="Genomic_DNA"/>
</dbReference>
<name>A0A0F7U1H7_PENBI</name>
<dbReference type="Proteomes" id="UP000042958">
    <property type="component" value="Unassembled WGS sequence"/>
</dbReference>
<evidence type="ECO:0000313" key="5">
    <source>
        <dbReference type="Proteomes" id="UP000042958"/>
    </source>
</evidence>
<dbReference type="InterPro" id="IPR002110">
    <property type="entry name" value="Ankyrin_rpt"/>
</dbReference>
<keyword evidence="2 3" id="KW-0040">ANK repeat</keyword>
<dbReference type="Pfam" id="PF12796">
    <property type="entry name" value="Ank_2"/>
    <property type="match status" value="2"/>
</dbReference>
<dbReference type="Gene3D" id="1.25.40.20">
    <property type="entry name" value="Ankyrin repeat-containing domain"/>
    <property type="match status" value="2"/>
</dbReference>
<dbReference type="SMART" id="SM00248">
    <property type="entry name" value="ANK"/>
    <property type="match status" value="8"/>
</dbReference>
<keyword evidence="5" id="KW-1185">Reference proteome</keyword>
<evidence type="ECO:0000256" key="2">
    <source>
        <dbReference type="ARBA" id="ARBA00023043"/>
    </source>
</evidence>
<dbReference type="PANTHER" id="PTHR24198">
    <property type="entry name" value="ANKYRIN REPEAT AND PROTEIN KINASE DOMAIN-CONTAINING PROTEIN"/>
    <property type="match status" value="1"/>
</dbReference>
<evidence type="ECO:0000256" key="1">
    <source>
        <dbReference type="ARBA" id="ARBA00022737"/>
    </source>
</evidence>
<dbReference type="PRINTS" id="PR01415">
    <property type="entry name" value="ANKYRIN"/>
</dbReference>
<gene>
    <name evidence="4" type="ORF">PMG11_11214</name>
</gene>
<dbReference type="PANTHER" id="PTHR24198:SF165">
    <property type="entry name" value="ANKYRIN REPEAT-CONTAINING PROTEIN-RELATED"/>
    <property type="match status" value="1"/>
</dbReference>
<dbReference type="AlphaFoldDB" id="A0A0F7U1H7"/>
<accession>A0A0F7U1H7</accession>
<feature type="repeat" description="ANK" evidence="3">
    <location>
        <begin position="233"/>
        <end position="265"/>
    </location>
</feature>
<proteinExistence type="predicted"/>
<dbReference type="STRING" id="104259.A0A0F7U1H7"/>
<dbReference type="SUPFAM" id="SSF48403">
    <property type="entry name" value="Ankyrin repeat"/>
    <property type="match status" value="1"/>
</dbReference>
<keyword evidence="1" id="KW-0677">Repeat</keyword>
<feature type="repeat" description="ANK" evidence="3">
    <location>
        <begin position="67"/>
        <end position="89"/>
    </location>
</feature>
<feature type="repeat" description="ANK" evidence="3">
    <location>
        <begin position="268"/>
        <end position="292"/>
    </location>
</feature>
<dbReference type="PROSITE" id="PS50297">
    <property type="entry name" value="ANK_REP_REGION"/>
    <property type="match status" value="3"/>
</dbReference>
<dbReference type="Pfam" id="PF13637">
    <property type="entry name" value="Ank_4"/>
    <property type="match status" value="1"/>
</dbReference>
<organism evidence="4 5">
    <name type="scientific">Penicillium brasilianum</name>
    <dbReference type="NCBI Taxonomy" id="104259"/>
    <lineage>
        <taxon>Eukaryota</taxon>
        <taxon>Fungi</taxon>
        <taxon>Dikarya</taxon>
        <taxon>Ascomycota</taxon>
        <taxon>Pezizomycotina</taxon>
        <taxon>Eurotiomycetes</taxon>
        <taxon>Eurotiomycetidae</taxon>
        <taxon>Eurotiales</taxon>
        <taxon>Aspergillaceae</taxon>
        <taxon>Penicillium</taxon>
    </lineage>
</organism>